<sequence>MSRGEVREHPALPALYLLALGTPALAVTEGPTWVSVIGWAGAISLALLIIRFVLVGFTGYERLVGLRIIRRAGFDPLASASSSDSTPDPGFEPTPVWTRGPFWLALFWITAALGLIALVGFNYTVDRDDAAMLELFKPLRVGLVFYVAVASFAGLLVLIGQRFSVFGTTSIIGVVLGVAALLVVQSVATGFQHEFERRVLGVYAHINVTRAFGISEYRRFEGWLRTLPGVEGASPFVYYAMALAPYTGGPVTEGSPGGAGVAGSDVKLASVLVKGIEPSTADQVIDLPPHLERGSGRVIPLTDLRSSYELMPVPDRADGDLPQVIAATPDPRGPGWYDDAITRWNTTEHGEDPFRIGRTHIDDDVWEDPPDATLDIPVQDRIDTSSLPTIFIGVGLARELDLGEGDIVRLVDPGATFDHSEEPKFVYYLVAGVFQAGFQEYDSRLVYVDIKELQRFKFRGKDIVSGVDLRLSDQDMAEEVGAAIRDALNTTEMAEYSVLEWQKLNENLFSSIRTQKNIITVILSLVIFVASFNVLSALWTMVIRRTPEVAIIMSMGATGPQVARIFQVTGMTIGLAGSLAGVVFGLVMCWLVQLYGYTLDPEVYFIEQLPVEISLVQIAWILGLGLVICFIATIPPSLRAARLRPVEGLRYE</sequence>
<dbReference type="AlphaFoldDB" id="A0A2S9YS77"/>
<dbReference type="GO" id="GO:0044874">
    <property type="term" value="P:lipoprotein localization to outer membrane"/>
    <property type="evidence" value="ECO:0007669"/>
    <property type="project" value="TreeGrafter"/>
</dbReference>
<protein>
    <submittedName>
        <fullName evidence="9">Lipoprotein-releasing system transmembrane protein LolE</fullName>
    </submittedName>
</protein>
<keyword evidence="6 7" id="KW-0472">Membrane</keyword>
<feature type="transmembrane region" description="Helical" evidence="7">
    <location>
        <begin position="36"/>
        <end position="60"/>
    </location>
</feature>
<dbReference type="PANTHER" id="PTHR30489">
    <property type="entry name" value="LIPOPROTEIN-RELEASING SYSTEM TRANSMEMBRANE PROTEIN LOLE"/>
    <property type="match status" value="1"/>
</dbReference>
<dbReference type="Pfam" id="PF02687">
    <property type="entry name" value="FtsX"/>
    <property type="match status" value="1"/>
</dbReference>
<dbReference type="Proteomes" id="UP000238823">
    <property type="component" value="Unassembled WGS sequence"/>
</dbReference>
<dbReference type="RefSeq" id="WP_106089408.1">
    <property type="nucleotide sequence ID" value="NZ_PVNL01000047.1"/>
</dbReference>
<organism evidence="9 10">
    <name type="scientific">Enhygromyxa salina</name>
    <dbReference type="NCBI Taxonomy" id="215803"/>
    <lineage>
        <taxon>Bacteria</taxon>
        <taxon>Pseudomonadati</taxon>
        <taxon>Myxococcota</taxon>
        <taxon>Polyangia</taxon>
        <taxon>Nannocystales</taxon>
        <taxon>Nannocystaceae</taxon>
        <taxon>Enhygromyxa</taxon>
    </lineage>
</organism>
<evidence type="ECO:0000313" key="10">
    <source>
        <dbReference type="Proteomes" id="UP000238823"/>
    </source>
</evidence>
<dbReference type="EMBL" id="PVNL01000047">
    <property type="protein sequence ID" value="PRQ07946.1"/>
    <property type="molecule type" value="Genomic_DNA"/>
</dbReference>
<comment type="caution">
    <text evidence="9">The sequence shown here is derived from an EMBL/GenBank/DDBJ whole genome shotgun (WGS) entry which is preliminary data.</text>
</comment>
<evidence type="ECO:0000256" key="7">
    <source>
        <dbReference type="SAM" id="Phobius"/>
    </source>
</evidence>
<feature type="transmembrane region" description="Helical" evidence="7">
    <location>
        <begin position="613"/>
        <end position="634"/>
    </location>
</feature>
<proteinExistence type="inferred from homology"/>
<keyword evidence="5 7" id="KW-1133">Transmembrane helix</keyword>
<name>A0A2S9YS77_9BACT</name>
<dbReference type="OrthoDB" id="9808461at2"/>
<dbReference type="InterPro" id="IPR003838">
    <property type="entry name" value="ABC3_permease_C"/>
</dbReference>
<evidence type="ECO:0000256" key="1">
    <source>
        <dbReference type="ARBA" id="ARBA00004651"/>
    </source>
</evidence>
<dbReference type="PANTHER" id="PTHR30489:SF0">
    <property type="entry name" value="LIPOPROTEIN-RELEASING SYSTEM TRANSMEMBRANE PROTEIN LOLE"/>
    <property type="match status" value="1"/>
</dbReference>
<feature type="transmembrane region" description="Helical" evidence="7">
    <location>
        <begin position="102"/>
        <end position="121"/>
    </location>
</feature>
<gene>
    <name evidence="9" type="primary">lolE_2</name>
    <name evidence="9" type="ORF">ENSA7_23850</name>
</gene>
<accession>A0A2S9YS77</accession>
<feature type="transmembrane region" description="Helical" evidence="7">
    <location>
        <begin position="565"/>
        <end position="593"/>
    </location>
</feature>
<feature type="transmembrane region" description="Helical" evidence="7">
    <location>
        <begin position="518"/>
        <end position="544"/>
    </location>
</feature>
<keyword evidence="3" id="KW-1003">Cell membrane</keyword>
<evidence type="ECO:0000259" key="8">
    <source>
        <dbReference type="Pfam" id="PF02687"/>
    </source>
</evidence>
<feature type="transmembrane region" description="Helical" evidence="7">
    <location>
        <begin position="171"/>
        <end position="191"/>
    </location>
</feature>
<dbReference type="InterPro" id="IPR051447">
    <property type="entry name" value="Lipoprotein-release_system"/>
</dbReference>
<reference evidence="9 10" key="1">
    <citation type="submission" date="2018-03" db="EMBL/GenBank/DDBJ databases">
        <title>Draft Genome Sequences of the Obligatory Marine Myxobacteria Enhygromyxa salina SWB007.</title>
        <authorList>
            <person name="Poehlein A."/>
            <person name="Moghaddam J.A."/>
            <person name="Harms H."/>
            <person name="Alanjari M."/>
            <person name="Koenig G.M."/>
            <person name="Daniel R."/>
            <person name="Schaeberle T.F."/>
        </authorList>
    </citation>
    <scope>NUCLEOTIDE SEQUENCE [LARGE SCALE GENOMIC DNA]</scope>
    <source>
        <strain evidence="9 10">SWB007</strain>
    </source>
</reference>
<evidence type="ECO:0000256" key="6">
    <source>
        <dbReference type="ARBA" id="ARBA00023136"/>
    </source>
</evidence>
<keyword evidence="9" id="KW-0449">Lipoprotein</keyword>
<comment type="similarity">
    <text evidence="2">Belongs to the ABC-4 integral membrane protein family. LolC/E subfamily.</text>
</comment>
<feature type="domain" description="ABC3 transporter permease C-terminal" evidence="8">
    <location>
        <begin position="521"/>
        <end position="643"/>
    </location>
</feature>
<dbReference type="GO" id="GO:0098797">
    <property type="term" value="C:plasma membrane protein complex"/>
    <property type="evidence" value="ECO:0007669"/>
    <property type="project" value="TreeGrafter"/>
</dbReference>
<feature type="transmembrane region" description="Helical" evidence="7">
    <location>
        <begin position="141"/>
        <end position="159"/>
    </location>
</feature>
<comment type="subcellular location">
    <subcellularLocation>
        <location evidence="1">Cell membrane</location>
        <topology evidence="1">Multi-pass membrane protein</topology>
    </subcellularLocation>
</comment>
<evidence type="ECO:0000256" key="3">
    <source>
        <dbReference type="ARBA" id="ARBA00022475"/>
    </source>
</evidence>
<evidence type="ECO:0000256" key="4">
    <source>
        <dbReference type="ARBA" id="ARBA00022692"/>
    </source>
</evidence>
<evidence type="ECO:0000256" key="5">
    <source>
        <dbReference type="ARBA" id="ARBA00022989"/>
    </source>
</evidence>
<evidence type="ECO:0000313" key="9">
    <source>
        <dbReference type="EMBL" id="PRQ07946.1"/>
    </source>
</evidence>
<evidence type="ECO:0000256" key="2">
    <source>
        <dbReference type="ARBA" id="ARBA00005236"/>
    </source>
</evidence>
<keyword evidence="4 7" id="KW-0812">Transmembrane</keyword>